<dbReference type="Gene3D" id="2.60.120.290">
    <property type="entry name" value="Spermadhesin, CUB domain"/>
    <property type="match status" value="1"/>
</dbReference>
<protein>
    <recommendedName>
        <fullName evidence="3">CUB domain-containing protein</fullName>
    </recommendedName>
</protein>
<dbReference type="SUPFAM" id="SSF49854">
    <property type="entry name" value="Spermadhesin, CUB domain"/>
    <property type="match status" value="1"/>
</dbReference>
<dbReference type="PANTHER" id="PTHR46908">
    <property type="entry name" value="CUBILIN-LIKE PROTEIN"/>
    <property type="match status" value="1"/>
</dbReference>
<evidence type="ECO:0000256" key="2">
    <source>
        <dbReference type="PROSITE-ProRule" id="PRU00059"/>
    </source>
</evidence>
<dbReference type="InterPro" id="IPR052129">
    <property type="entry name" value="Spermadhesin-Link_domain"/>
</dbReference>
<name>A0A2G9P396_AQUCT</name>
<evidence type="ECO:0000313" key="5">
    <source>
        <dbReference type="Proteomes" id="UP000228934"/>
    </source>
</evidence>
<organism evidence="4 5">
    <name type="scientific">Aquarana catesbeiana</name>
    <name type="common">American bullfrog</name>
    <name type="synonym">Rana catesbeiana</name>
    <dbReference type="NCBI Taxonomy" id="8400"/>
    <lineage>
        <taxon>Eukaryota</taxon>
        <taxon>Metazoa</taxon>
        <taxon>Chordata</taxon>
        <taxon>Craniata</taxon>
        <taxon>Vertebrata</taxon>
        <taxon>Euteleostomi</taxon>
        <taxon>Amphibia</taxon>
        <taxon>Batrachia</taxon>
        <taxon>Anura</taxon>
        <taxon>Neobatrachia</taxon>
        <taxon>Ranoidea</taxon>
        <taxon>Ranidae</taxon>
        <taxon>Aquarana</taxon>
    </lineage>
</organism>
<dbReference type="PANTHER" id="PTHR46908:SF8">
    <property type="entry name" value="C-TYPE LECTIN DOMAIN-CONTAINING PROTEIN"/>
    <property type="match status" value="1"/>
</dbReference>
<comment type="caution">
    <text evidence="2">Lacks conserved residue(s) required for the propagation of feature annotation.</text>
</comment>
<evidence type="ECO:0000313" key="4">
    <source>
        <dbReference type="EMBL" id="PIN97778.1"/>
    </source>
</evidence>
<dbReference type="EMBL" id="KV922901">
    <property type="protein sequence ID" value="PIN97778.1"/>
    <property type="molecule type" value="Genomic_DNA"/>
</dbReference>
<accession>A0A2G9P396</accession>
<dbReference type="InterPro" id="IPR035914">
    <property type="entry name" value="Sperma_CUB_dom_sf"/>
</dbReference>
<dbReference type="Pfam" id="PF00431">
    <property type="entry name" value="CUB"/>
    <property type="match status" value="1"/>
</dbReference>
<dbReference type="Proteomes" id="UP000228934">
    <property type="component" value="Unassembled WGS sequence"/>
</dbReference>
<dbReference type="InterPro" id="IPR000859">
    <property type="entry name" value="CUB_dom"/>
</dbReference>
<sequence length="82" mass="9484">MLNFTSLDVYRSRLCWYDYIEVRDGHWKKAPLIGRYCGEKIPEPIISSDSRLWIEFRSSSNYVGKGFHAVYEAVSVDVSGSM</sequence>
<feature type="domain" description="CUB" evidence="3">
    <location>
        <begin position="1"/>
        <end position="74"/>
    </location>
</feature>
<evidence type="ECO:0000256" key="1">
    <source>
        <dbReference type="ARBA" id="ARBA00023157"/>
    </source>
</evidence>
<keyword evidence="5" id="KW-1185">Reference proteome</keyword>
<gene>
    <name evidence="4" type="ORF">AB205_0180880</name>
</gene>
<dbReference type="OrthoDB" id="6369184at2759"/>
<dbReference type="PROSITE" id="PS01180">
    <property type="entry name" value="CUB"/>
    <property type="match status" value="1"/>
</dbReference>
<dbReference type="AlphaFoldDB" id="A0A2G9P396"/>
<dbReference type="CDD" id="cd00041">
    <property type="entry name" value="CUB"/>
    <property type="match status" value="1"/>
</dbReference>
<reference evidence="5" key="1">
    <citation type="journal article" date="2017" name="Nat. Commun.">
        <title>The North American bullfrog draft genome provides insight into hormonal regulation of long noncoding RNA.</title>
        <authorList>
            <person name="Hammond S.A."/>
            <person name="Warren R.L."/>
            <person name="Vandervalk B.P."/>
            <person name="Kucuk E."/>
            <person name="Khan H."/>
            <person name="Gibb E.A."/>
            <person name="Pandoh P."/>
            <person name="Kirk H."/>
            <person name="Zhao Y."/>
            <person name="Jones M."/>
            <person name="Mungall A.J."/>
            <person name="Coope R."/>
            <person name="Pleasance S."/>
            <person name="Moore R.A."/>
            <person name="Holt R.A."/>
            <person name="Round J.M."/>
            <person name="Ohora S."/>
            <person name="Walle B.V."/>
            <person name="Veldhoen N."/>
            <person name="Helbing C.C."/>
            <person name="Birol I."/>
        </authorList>
    </citation>
    <scope>NUCLEOTIDE SEQUENCE [LARGE SCALE GENOMIC DNA]</scope>
</reference>
<dbReference type="SMART" id="SM00042">
    <property type="entry name" value="CUB"/>
    <property type="match status" value="1"/>
</dbReference>
<evidence type="ECO:0000259" key="3">
    <source>
        <dbReference type="PROSITE" id="PS01180"/>
    </source>
</evidence>
<proteinExistence type="predicted"/>
<keyword evidence="1" id="KW-1015">Disulfide bond</keyword>